<organism evidence="2 3">
    <name type="scientific">Cochliobolus heterostrophus (strain C5 / ATCC 48332 / race O)</name>
    <name type="common">Southern corn leaf blight fungus</name>
    <name type="synonym">Bipolaris maydis</name>
    <dbReference type="NCBI Taxonomy" id="701091"/>
    <lineage>
        <taxon>Eukaryota</taxon>
        <taxon>Fungi</taxon>
        <taxon>Dikarya</taxon>
        <taxon>Ascomycota</taxon>
        <taxon>Pezizomycotina</taxon>
        <taxon>Dothideomycetes</taxon>
        <taxon>Pleosporomycetidae</taxon>
        <taxon>Pleosporales</taxon>
        <taxon>Pleosporineae</taxon>
        <taxon>Pleosporaceae</taxon>
        <taxon>Bipolaris</taxon>
    </lineage>
</organism>
<proteinExistence type="predicted"/>
<name>M2UR14_COCH5</name>
<dbReference type="eggNOG" id="ENOG502SPXG">
    <property type="taxonomic scope" value="Eukaryota"/>
</dbReference>
<protein>
    <submittedName>
        <fullName evidence="2">Uncharacterized protein</fullName>
    </submittedName>
</protein>
<feature type="compositionally biased region" description="Basic and acidic residues" evidence="1">
    <location>
        <begin position="344"/>
        <end position="355"/>
    </location>
</feature>
<evidence type="ECO:0000313" key="2">
    <source>
        <dbReference type="EMBL" id="EMD96041.1"/>
    </source>
</evidence>
<keyword evidence="3" id="KW-1185">Reference proteome</keyword>
<feature type="compositionally biased region" description="Polar residues" evidence="1">
    <location>
        <begin position="44"/>
        <end position="55"/>
    </location>
</feature>
<dbReference type="EMBL" id="KB445570">
    <property type="protein sequence ID" value="EMD96041.1"/>
    <property type="molecule type" value="Genomic_DNA"/>
</dbReference>
<reference evidence="2 3" key="1">
    <citation type="journal article" date="2012" name="PLoS Pathog.">
        <title>Diverse lifestyles and strategies of plant pathogenesis encoded in the genomes of eighteen Dothideomycetes fungi.</title>
        <authorList>
            <person name="Ohm R.A."/>
            <person name="Feau N."/>
            <person name="Henrissat B."/>
            <person name="Schoch C.L."/>
            <person name="Horwitz B.A."/>
            <person name="Barry K.W."/>
            <person name="Condon B.J."/>
            <person name="Copeland A.C."/>
            <person name="Dhillon B."/>
            <person name="Glaser F."/>
            <person name="Hesse C.N."/>
            <person name="Kosti I."/>
            <person name="LaButti K."/>
            <person name="Lindquist E.A."/>
            <person name="Lucas S."/>
            <person name="Salamov A.A."/>
            <person name="Bradshaw R.E."/>
            <person name="Ciuffetti L."/>
            <person name="Hamelin R.C."/>
            <person name="Kema G.H.J."/>
            <person name="Lawrence C."/>
            <person name="Scott J.A."/>
            <person name="Spatafora J.W."/>
            <person name="Turgeon B.G."/>
            <person name="de Wit P.J.G.M."/>
            <person name="Zhong S."/>
            <person name="Goodwin S.B."/>
            <person name="Grigoriev I.V."/>
        </authorList>
    </citation>
    <scope>NUCLEOTIDE SEQUENCE [LARGE SCALE GENOMIC DNA]</scope>
    <source>
        <strain evidence="3">C5 / ATCC 48332 / race O</strain>
    </source>
</reference>
<accession>M2UR14</accession>
<reference evidence="3" key="2">
    <citation type="journal article" date="2013" name="PLoS Genet.">
        <title>Comparative genome structure, secondary metabolite, and effector coding capacity across Cochliobolus pathogens.</title>
        <authorList>
            <person name="Condon B.J."/>
            <person name="Leng Y."/>
            <person name="Wu D."/>
            <person name="Bushley K.E."/>
            <person name="Ohm R.A."/>
            <person name="Otillar R."/>
            <person name="Martin J."/>
            <person name="Schackwitz W."/>
            <person name="Grimwood J."/>
            <person name="MohdZainudin N."/>
            <person name="Xue C."/>
            <person name="Wang R."/>
            <person name="Manning V.A."/>
            <person name="Dhillon B."/>
            <person name="Tu Z.J."/>
            <person name="Steffenson B.J."/>
            <person name="Salamov A."/>
            <person name="Sun H."/>
            <person name="Lowry S."/>
            <person name="LaButti K."/>
            <person name="Han J."/>
            <person name="Copeland A."/>
            <person name="Lindquist E."/>
            <person name="Barry K."/>
            <person name="Schmutz J."/>
            <person name="Baker S.E."/>
            <person name="Ciuffetti L.M."/>
            <person name="Grigoriev I.V."/>
            <person name="Zhong S."/>
            <person name="Turgeon B.G."/>
        </authorList>
    </citation>
    <scope>NUCLEOTIDE SEQUENCE [LARGE SCALE GENOMIC DNA]</scope>
    <source>
        <strain evidence="3">C5 / ATCC 48332 / race O</strain>
    </source>
</reference>
<feature type="region of interest" description="Disordered" evidence="1">
    <location>
        <begin position="344"/>
        <end position="372"/>
    </location>
</feature>
<dbReference type="Proteomes" id="UP000016936">
    <property type="component" value="Unassembled WGS sequence"/>
</dbReference>
<evidence type="ECO:0000313" key="3">
    <source>
        <dbReference type="Proteomes" id="UP000016936"/>
    </source>
</evidence>
<gene>
    <name evidence="2" type="ORF">COCHEDRAFT_1210289</name>
</gene>
<sequence length="437" mass="49241">MPPAKKQKNSRHSGVSTQDDHSDSSDSAFESVRPRKNNKRKSTESAGDESQNASKSGDPAKSPYDYITIHRPLFDVLGENWLAWSSNPSAHVEEEDVYSKLYKPNFEREKKDGIGGSPPEKHPEHKWVIMREAFNKRDLLARKAHYCNPDNFGMYIYNDWASWGILEIAENMMIEFNKAYQSKAPTRLEDIWVVISTVGIWLNDGEHMSLLISGEGDDVLTFIGLLGCALLTTLAAVEKAGELKPDSRFLDLTLVMAYYIEISYDLPAYGVEGDCVGWRKHLVRYFEKGNLDPAKGLSTTKVRIEKLKKVNNYNEEPGASDSVADLPDMWGDNPVLKLLREENNEKEKEGPEGADKPSGSSNAKKSKGKNAKNEDDVWNWVKVFKAYKKLRSPVMGGQHYDITKMSRAERAAAAFDHQDPLADIPAKELRNNLIDIE</sequence>
<feature type="compositionally biased region" description="Basic residues" evidence="1">
    <location>
        <begin position="1"/>
        <end position="11"/>
    </location>
</feature>
<dbReference type="AlphaFoldDB" id="M2UR14"/>
<dbReference type="OrthoDB" id="10037289at2759"/>
<dbReference type="HOGENOM" id="CLU_622542_0_0_1"/>
<feature type="region of interest" description="Disordered" evidence="1">
    <location>
        <begin position="1"/>
        <end position="62"/>
    </location>
</feature>
<evidence type="ECO:0000256" key="1">
    <source>
        <dbReference type="SAM" id="MobiDB-lite"/>
    </source>
</evidence>
<dbReference type="OMA" id="MWVIISA"/>